<name>A0ABW7NB53_9BACT</name>
<dbReference type="GO" id="GO:0016491">
    <property type="term" value="F:oxidoreductase activity"/>
    <property type="evidence" value="ECO:0007669"/>
    <property type="project" value="UniProtKB-KW"/>
</dbReference>
<sequence>MENIKRREALKRTAWIMGGVLSVPTVAGILNGCTPKPELTWTPTFFSEDQARLVMQIAEGILPETDTPGAKSLGVPGFIEEMVSVVYDQGAREAFIKGLEQFEADCNSQMGDSFIALAPEKQTEFLQKQNSELKNWENGRPFFWTIKELTIVGYYTTEYGATEALQYQAIPVEYHGCSPLSETGNGKVWAT</sequence>
<dbReference type="Proteomes" id="UP001610063">
    <property type="component" value="Unassembled WGS sequence"/>
</dbReference>
<evidence type="ECO:0000313" key="2">
    <source>
        <dbReference type="Proteomes" id="UP001610063"/>
    </source>
</evidence>
<protein>
    <submittedName>
        <fullName evidence="1">Gluconate 2-dehydrogenase subunit 3 family protein</fullName>
        <ecNumber evidence="1">1.-.-.-</ecNumber>
    </submittedName>
</protein>
<keyword evidence="1" id="KW-0560">Oxidoreductase</keyword>
<dbReference type="RefSeq" id="WP_395418164.1">
    <property type="nucleotide sequence ID" value="NZ_JBIPKE010000018.1"/>
</dbReference>
<keyword evidence="2" id="KW-1185">Reference proteome</keyword>
<evidence type="ECO:0000313" key="1">
    <source>
        <dbReference type="EMBL" id="MFH6984735.1"/>
    </source>
</evidence>
<accession>A0ABW7NB53</accession>
<organism evidence="1 2">
    <name type="scientific">Marinoscillum luteum</name>
    <dbReference type="NCBI Taxonomy" id="861051"/>
    <lineage>
        <taxon>Bacteria</taxon>
        <taxon>Pseudomonadati</taxon>
        <taxon>Bacteroidota</taxon>
        <taxon>Cytophagia</taxon>
        <taxon>Cytophagales</taxon>
        <taxon>Reichenbachiellaceae</taxon>
        <taxon>Marinoscillum</taxon>
    </lineage>
</organism>
<dbReference type="EMBL" id="JBIPKE010000018">
    <property type="protein sequence ID" value="MFH6984735.1"/>
    <property type="molecule type" value="Genomic_DNA"/>
</dbReference>
<dbReference type="InterPro" id="IPR027056">
    <property type="entry name" value="Gluconate_2DH_su3"/>
</dbReference>
<comment type="caution">
    <text evidence="1">The sequence shown here is derived from an EMBL/GenBank/DDBJ whole genome shotgun (WGS) entry which is preliminary data.</text>
</comment>
<proteinExistence type="predicted"/>
<reference evidence="1 2" key="1">
    <citation type="journal article" date="2013" name="Int. J. Syst. Evol. Microbiol.">
        <title>Marinoscillum luteum sp. nov., isolated from marine sediment.</title>
        <authorList>
            <person name="Cha I.T."/>
            <person name="Park S.J."/>
            <person name="Kim S.J."/>
            <person name="Kim J.G."/>
            <person name="Jung M.Y."/>
            <person name="Shin K.S."/>
            <person name="Kwon K.K."/>
            <person name="Yang S.H."/>
            <person name="Seo Y.S."/>
            <person name="Rhee S.K."/>
        </authorList>
    </citation>
    <scope>NUCLEOTIDE SEQUENCE [LARGE SCALE GENOMIC DNA]</scope>
    <source>
        <strain evidence="1 2">KCTC 23939</strain>
    </source>
</reference>
<dbReference type="EC" id="1.-.-.-" evidence="1"/>
<gene>
    <name evidence="1" type="ORF">ACHKAR_14865</name>
</gene>
<dbReference type="Pfam" id="PF13618">
    <property type="entry name" value="Gluconate_2-dh3"/>
    <property type="match status" value="1"/>
</dbReference>